<evidence type="ECO:0000313" key="3">
    <source>
        <dbReference type="Proteomes" id="UP000199657"/>
    </source>
</evidence>
<dbReference type="EMBL" id="FOEG01000010">
    <property type="protein sequence ID" value="SEP11151.1"/>
    <property type="molecule type" value="Genomic_DNA"/>
</dbReference>
<dbReference type="Proteomes" id="UP000199657">
    <property type="component" value="Unassembled WGS sequence"/>
</dbReference>
<feature type="transmembrane region" description="Helical" evidence="1">
    <location>
        <begin position="45"/>
        <end position="65"/>
    </location>
</feature>
<keyword evidence="1" id="KW-0812">Transmembrane</keyword>
<feature type="transmembrane region" description="Helical" evidence="1">
    <location>
        <begin position="148"/>
        <end position="168"/>
    </location>
</feature>
<accession>A0A1H8V728</accession>
<evidence type="ECO:0000313" key="2">
    <source>
        <dbReference type="EMBL" id="SEP11151.1"/>
    </source>
</evidence>
<dbReference type="STRING" id="406100.SAMN04488052_11048"/>
<evidence type="ECO:0000256" key="1">
    <source>
        <dbReference type="SAM" id="Phobius"/>
    </source>
</evidence>
<keyword evidence="1" id="KW-1133">Transmembrane helix</keyword>
<feature type="transmembrane region" description="Helical" evidence="1">
    <location>
        <begin position="117"/>
        <end position="142"/>
    </location>
</feature>
<reference evidence="2 3" key="1">
    <citation type="submission" date="2016-10" db="EMBL/GenBank/DDBJ databases">
        <authorList>
            <person name="de Groot N.N."/>
        </authorList>
    </citation>
    <scope>NUCLEOTIDE SEQUENCE [LARGE SCALE GENOMIC DNA]</scope>
    <source>
        <strain evidence="2 3">CGMCC 1.6291</strain>
    </source>
</reference>
<gene>
    <name evidence="2" type="ORF">SAMN04488052_11048</name>
</gene>
<sequence length="189" mass="19747">MADHHSNRNDARLRAHDAPGIPAREQALLAAFGARAGIHRLLPRLSPILLALTIGVWLLAPPAAIHAVTPWVGAAALIGAGAYLARIVLVTGRVTLDQATRNGTLTPATVTRIRRGILQAMAMAGGTIALGIAFLVTSLHVLQDGAPAAYAALLWGLCLGGFLLSLYIGELVMRLADTVEAPQPRPDGQ</sequence>
<feature type="transmembrane region" description="Helical" evidence="1">
    <location>
        <begin position="71"/>
        <end position="96"/>
    </location>
</feature>
<dbReference type="RefSeq" id="WP_091645699.1">
    <property type="nucleotide sequence ID" value="NZ_FOEG01000010.1"/>
</dbReference>
<proteinExistence type="predicted"/>
<keyword evidence="1" id="KW-0472">Membrane</keyword>
<keyword evidence="3" id="KW-1185">Reference proteome</keyword>
<protein>
    <submittedName>
        <fullName evidence="2">Uncharacterized protein</fullName>
    </submittedName>
</protein>
<dbReference type="AlphaFoldDB" id="A0A1H8V728"/>
<organism evidence="2 3">
    <name type="scientific">Aquisalimonas asiatica</name>
    <dbReference type="NCBI Taxonomy" id="406100"/>
    <lineage>
        <taxon>Bacteria</taxon>
        <taxon>Pseudomonadati</taxon>
        <taxon>Pseudomonadota</taxon>
        <taxon>Gammaproteobacteria</taxon>
        <taxon>Chromatiales</taxon>
        <taxon>Ectothiorhodospiraceae</taxon>
        <taxon>Aquisalimonas</taxon>
    </lineage>
</organism>
<name>A0A1H8V728_9GAMM</name>